<keyword evidence="3" id="KW-0175">Coiled coil</keyword>
<dbReference type="PROSITE" id="PS51649">
    <property type="entry name" value="NPH3"/>
    <property type="match status" value="1"/>
</dbReference>
<dbReference type="AlphaFoldDB" id="A0A8S9RI40"/>
<accession>A0A8S9RI40</accession>
<dbReference type="Proteomes" id="UP000712600">
    <property type="component" value="Unassembled WGS sequence"/>
</dbReference>
<dbReference type="PANTHER" id="PTHR32370">
    <property type="entry name" value="OS12G0117600 PROTEIN"/>
    <property type="match status" value="1"/>
</dbReference>
<dbReference type="InterPro" id="IPR027356">
    <property type="entry name" value="NPH3_dom"/>
</dbReference>
<evidence type="ECO:0000313" key="6">
    <source>
        <dbReference type="EMBL" id="KAF3572758.1"/>
    </source>
</evidence>
<evidence type="ECO:0000259" key="5">
    <source>
        <dbReference type="PROSITE" id="PS51649"/>
    </source>
</evidence>
<feature type="coiled-coil region" evidence="3">
    <location>
        <begin position="139"/>
        <end position="173"/>
    </location>
</feature>
<feature type="domain" description="NPH3" evidence="5">
    <location>
        <begin position="1"/>
        <end position="112"/>
    </location>
</feature>
<sequence length="234" mass="26227">MLLRAALYLETTVACRLDLEKRMGLHLRQAVLDDLLIPSFNGDNTMFDVDTILMLLTVVVQVHPNISEVEKKKICSLMNSQKLSQEACAHVAQNKRLPVHIVAQVLHQEQQSLRQVLCDSDSPVAATAIAPESPPPPTLSSYNNELSKLNRENQDLKLELLKVKLTLKELEREKDFEMKSCSDCSSVSTASVVKSPLRRKSFISSVSRKLGKLNPFGHTQGRTMTRKGRRHSIS</sequence>
<evidence type="ECO:0000313" key="7">
    <source>
        <dbReference type="Proteomes" id="UP000712600"/>
    </source>
</evidence>
<keyword evidence="1" id="KW-0833">Ubl conjugation pathway</keyword>
<dbReference type="InterPro" id="IPR043454">
    <property type="entry name" value="NPH3/RPT2-like"/>
</dbReference>
<comment type="similarity">
    <text evidence="2">Belongs to the NPH3 family.</text>
</comment>
<dbReference type="EMBL" id="QGKX02000095">
    <property type="protein sequence ID" value="KAF3572758.1"/>
    <property type="molecule type" value="Genomic_DNA"/>
</dbReference>
<feature type="region of interest" description="Disordered" evidence="4">
    <location>
        <begin position="213"/>
        <end position="234"/>
    </location>
</feature>
<evidence type="ECO:0000256" key="4">
    <source>
        <dbReference type="SAM" id="MobiDB-lite"/>
    </source>
</evidence>
<evidence type="ECO:0000256" key="2">
    <source>
        <dbReference type="PROSITE-ProRule" id="PRU00982"/>
    </source>
</evidence>
<organism evidence="6 7">
    <name type="scientific">Brassica cretica</name>
    <name type="common">Mustard</name>
    <dbReference type="NCBI Taxonomy" id="69181"/>
    <lineage>
        <taxon>Eukaryota</taxon>
        <taxon>Viridiplantae</taxon>
        <taxon>Streptophyta</taxon>
        <taxon>Embryophyta</taxon>
        <taxon>Tracheophyta</taxon>
        <taxon>Spermatophyta</taxon>
        <taxon>Magnoliopsida</taxon>
        <taxon>eudicotyledons</taxon>
        <taxon>Gunneridae</taxon>
        <taxon>Pentapetalae</taxon>
        <taxon>rosids</taxon>
        <taxon>malvids</taxon>
        <taxon>Brassicales</taxon>
        <taxon>Brassicaceae</taxon>
        <taxon>Brassiceae</taxon>
        <taxon>Brassica</taxon>
    </lineage>
</organism>
<feature type="compositionally biased region" description="Basic residues" evidence="4">
    <location>
        <begin position="224"/>
        <end position="234"/>
    </location>
</feature>
<name>A0A8S9RI40_BRACR</name>
<dbReference type="Pfam" id="PF03000">
    <property type="entry name" value="NPH3"/>
    <property type="match status" value="2"/>
</dbReference>
<comment type="caution">
    <text evidence="6">The sequence shown here is derived from an EMBL/GenBank/DDBJ whole genome shotgun (WGS) entry which is preliminary data.</text>
</comment>
<reference evidence="6" key="1">
    <citation type="submission" date="2019-12" db="EMBL/GenBank/DDBJ databases">
        <title>Genome sequencing and annotation of Brassica cretica.</title>
        <authorList>
            <person name="Studholme D.J."/>
            <person name="Sarris P."/>
        </authorList>
    </citation>
    <scope>NUCLEOTIDE SEQUENCE</scope>
    <source>
        <strain evidence="6">PFS-109/04</strain>
        <tissue evidence="6">Leaf</tissue>
    </source>
</reference>
<proteinExistence type="inferred from homology"/>
<gene>
    <name evidence="6" type="ORF">F2Q69_00061422</name>
</gene>
<protein>
    <recommendedName>
        <fullName evidence="5">NPH3 domain-containing protein</fullName>
    </recommendedName>
</protein>
<evidence type="ECO:0000256" key="3">
    <source>
        <dbReference type="SAM" id="Coils"/>
    </source>
</evidence>
<evidence type="ECO:0000256" key="1">
    <source>
        <dbReference type="ARBA" id="ARBA00022786"/>
    </source>
</evidence>